<reference evidence="1 2" key="1">
    <citation type="journal article" date="2023" name="Arcadia Sci">
        <title>De novo assembly of a long-read Amblyomma americanum tick genome.</title>
        <authorList>
            <person name="Chou S."/>
            <person name="Poskanzer K.E."/>
            <person name="Rollins M."/>
            <person name="Thuy-Boun P.S."/>
        </authorList>
    </citation>
    <scope>NUCLEOTIDE SEQUENCE [LARGE SCALE GENOMIC DNA]</scope>
    <source>
        <strain evidence="1">F_SG_1</strain>
        <tissue evidence="1">Salivary glands</tissue>
    </source>
</reference>
<accession>A0AAQ4D861</accession>
<dbReference type="Proteomes" id="UP001321473">
    <property type="component" value="Unassembled WGS sequence"/>
</dbReference>
<keyword evidence="2" id="KW-1185">Reference proteome</keyword>
<comment type="caution">
    <text evidence="1">The sequence shown here is derived from an EMBL/GenBank/DDBJ whole genome shotgun (WGS) entry which is preliminary data.</text>
</comment>
<protein>
    <submittedName>
        <fullName evidence="1">Uncharacterized protein</fullName>
    </submittedName>
</protein>
<name>A0AAQ4D861_AMBAM</name>
<dbReference type="EMBL" id="JARKHS020033858">
    <property type="protein sequence ID" value="KAK8758651.1"/>
    <property type="molecule type" value="Genomic_DNA"/>
</dbReference>
<evidence type="ECO:0000313" key="2">
    <source>
        <dbReference type="Proteomes" id="UP001321473"/>
    </source>
</evidence>
<sequence length="78" mass="8330">MKVSSTALNMSLALWGHSNYITEEVMSRTFILRSVADDILMKVLLLCLSLAVFCSFSECGLPPEAMPSGGTACVGSKV</sequence>
<organism evidence="1 2">
    <name type="scientific">Amblyomma americanum</name>
    <name type="common">Lone star tick</name>
    <dbReference type="NCBI Taxonomy" id="6943"/>
    <lineage>
        <taxon>Eukaryota</taxon>
        <taxon>Metazoa</taxon>
        <taxon>Ecdysozoa</taxon>
        <taxon>Arthropoda</taxon>
        <taxon>Chelicerata</taxon>
        <taxon>Arachnida</taxon>
        <taxon>Acari</taxon>
        <taxon>Parasitiformes</taxon>
        <taxon>Ixodida</taxon>
        <taxon>Ixodoidea</taxon>
        <taxon>Ixodidae</taxon>
        <taxon>Amblyomminae</taxon>
        <taxon>Amblyomma</taxon>
    </lineage>
</organism>
<evidence type="ECO:0000313" key="1">
    <source>
        <dbReference type="EMBL" id="KAK8758651.1"/>
    </source>
</evidence>
<proteinExistence type="predicted"/>
<gene>
    <name evidence="1" type="ORF">V5799_003717</name>
</gene>
<dbReference type="AlphaFoldDB" id="A0AAQ4D861"/>